<dbReference type="InterPro" id="IPR021309">
    <property type="entry name" value="YgaP-like_TM"/>
</dbReference>
<dbReference type="EMBL" id="UZWE01000021">
    <property type="protein sequence ID" value="VDS07496.1"/>
    <property type="molecule type" value="Genomic_DNA"/>
</dbReference>
<dbReference type="Pfam" id="PF11127">
    <property type="entry name" value="YgaP-like_TM"/>
    <property type="match status" value="1"/>
</dbReference>
<dbReference type="Proteomes" id="UP000270743">
    <property type="component" value="Unassembled WGS sequence"/>
</dbReference>
<dbReference type="AlphaFoldDB" id="A0A447IJ24"/>
<sequence>MKTNMGTFDRVARISAAVILVWAAFGTAFAATGLPHWLFLAIAAVFLLTSIMGNCPLYSLLGLRTCRDC</sequence>
<keyword evidence="1" id="KW-1133">Transmembrane helix</keyword>
<organism evidence="3 4">
    <name type="scientific">Paracoccus haematequi</name>
    <dbReference type="NCBI Taxonomy" id="2491866"/>
    <lineage>
        <taxon>Bacteria</taxon>
        <taxon>Pseudomonadati</taxon>
        <taxon>Pseudomonadota</taxon>
        <taxon>Alphaproteobacteria</taxon>
        <taxon>Rhodobacterales</taxon>
        <taxon>Paracoccaceae</taxon>
        <taxon>Paracoccus</taxon>
    </lineage>
</organism>
<name>A0A447IJ24_9RHOB</name>
<feature type="domain" description="Inner membrane protein YgaP-like transmembrane" evidence="2">
    <location>
        <begin position="1"/>
        <end position="67"/>
    </location>
</feature>
<evidence type="ECO:0000256" key="1">
    <source>
        <dbReference type="SAM" id="Phobius"/>
    </source>
</evidence>
<keyword evidence="1" id="KW-0812">Transmembrane</keyword>
<evidence type="ECO:0000313" key="3">
    <source>
        <dbReference type="EMBL" id="VDS07496.1"/>
    </source>
</evidence>
<reference evidence="3 4" key="1">
    <citation type="submission" date="2018-12" db="EMBL/GenBank/DDBJ databases">
        <authorList>
            <person name="Criscuolo A."/>
        </authorList>
    </citation>
    <scope>NUCLEOTIDE SEQUENCE [LARGE SCALE GENOMIC DNA]</scope>
    <source>
        <strain evidence="3">ACIP1116241</strain>
    </source>
</reference>
<dbReference type="RefSeq" id="WP_126153195.1">
    <property type="nucleotide sequence ID" value="NZ_UZWE01000021.1"/>
</dbReference>
<proteinExistence type="predicted"/>
<accession>A0A447IJ24</accession>
<feature type="transmembrane region" description="Helical" evidence="1">
    <location>
        <begin position="40"/>
        <end position="61"/>
    </location>
</feature>
<protein>
    <recommendedName>
        <fullName evidence="2">Inner membrane protein YgaP-like transmembrane domain-containing protein</fullName>
    </recommendedName>
</protein>
<evidence type="ECO:0000313" key="4">
    <source>
        <dbReference type="Proteomes" id="UP000270743"/>
    </source>
</evidence>
<keyword evidence="1" id="KW-0472">Membrane</keyword>
<gene>
    <name evidence="3" type="ORF">PARHAE_00672</name>
</gene>
<evidence type="ECO:0000259" key="2">
    <source>
        <dbReference type="Pfam" id="PF11127"/>
    </source>
</evidence>
<dbReference type="OrthoDB" id="9804804at2"/>
<keyword evidence="4" id="KW-1185">Reference proteome</keyword>